<proteinExistence type="predicted"/>
<organism evidence="1 2">
    <name type="scientific">Stylophora pistillata</name>
    <name type="common">Smooth cauliflower coral</name>
    <dbReference type="NCBI Taxonomy" id="50429"/>
    <lineage>
        <taxon>Eukaryota</taxon>
        <taxon>Metazoa</taxon>
        <taxon>Cnidaria</taxon>
        <taxon>Anthozoa</taxon>
        <taxon>Hexacorallia</taxon>
        <taxon>Scleractinia</taxon>
        <taxon>Astrocoeniina</taxon>
        <taxon>Pocilloporidae</taxon>
        <taxon>Stylophora</taxon>
    </lineage>
</organism>
<sequence length="231" mass="26710">MASQTTEETELWESLENMFDRKIPIDPRVKYAMDEAIKETRKQEPDETEEVINAVLYLAHDIVSVAFRDKDAEVAYDAKKIAADFIANKFEESKKTVPSAEETETESEAKGIFNAKISPGDFLDQFVGIKKLDRKCGPKEKENFYHIINIGVTNIYLDTIKKFVEENKQRIFNGNDYQTLKENREHLLHFKSGLPTFQGSTHPLWNRAIHYLKNDIERFKVSFLSGETHSN</sequence>
<feature type="non-terminal residue" evidence="1">
    <location>
        <position position="231"/>
    </location>
</feature>
<name>A0A2B4R571_STYPI</name>
<reference evidence="2" key="1">
    <citation type="journal article" date="2017" name="bioRxiv">
        <title>Comparative analysis of the genomes of Stylophora pistillata and Acropora digitifera provides evidence for extensive differences between species of corals.</title>
        <authorList>
            <person name="Voolstra C.R."/>
            <person name="Li Y."/>
            <person name="Liew Y.J."/>
            <person name="Baumgarten S."/>
            <person name="Zoccola D."/>
            <person name="Flot J.-F."/>
            <person name="Tambutte S."/>
            <person name="Allemand D."/>
            <person name="Aranda M."/>
        </authorList>
    </citation>
    <scope>NUCLEOTIDE SEQUENCE [LARGE SCALE GENOMIC DNA]</scope>
</reference>
<keyword evidence="2" id="KW-1185">Reference proteome</keyword>
<accession>A0A2B4R571</accession>
<dbReference type="Proteomes" id="UP000225706">
    <property type="component" value="Unassembled WGS sequence"/>
</dbReference>
<protein>
    <submittedName>
        <fullName evidence="1">Uncharacterized protein</fullName>
    </submittedName>
</protein>
<gene>
    <name evidence="1" type="ORF">AWC38_SpisGene24836</name>
</gene>
<dbReference type="EMBL" id="LSMT01002521">
    <property type="protein sequence ID" value="PFX11435.1"/>
    <property type="molecule type" value="Genomic_DNA"/>
</dbReference>
<comment type="caution">
    <text evidence="1">The sequence shown here is derived from an EMBL/GenBank/DDBJ whole genome shotgun (WGS) entry which is preliminary data.</text>
</comment>
<evidence type="ECO:0000313" key="2">
    <source>
        <dbReference type="Proteomes" id="UP000225706"/>
    </source>
</evidence>
<dbReference type="AlphaFoldDB" id="A0A2B4R571"/>
<evidence type="ECO:0000313" key="1">
    <source>
        <dbReference type="EMBL" id="PFX11435.1"/>
    </source>
</evidence>